<feature type="region of interest" description="Disordered" evidence="1">
    <location>
        <begin position="477"/>
        <end position="521"/>
    </location>
</feature>
<accession>A0A1Q2L5F7</accession>
<dbReference type="AlphaFoldDB" id="A0A1Q2L5F7"/>
<evidence type="ECO:0000256" key="1">
    <source>
        <dbReference type="SAM" id="MobiDB-lite"/>
    </source>
</evidence>
<evidence type="ECO:0000313" key="2">
    <source>
        <dbReference type="EMBL" id="AQQ55604.1"/>
    </source>
</evidence>
<proteinExistence type="predicted"/>
<name>A0A1Q2L5F7_9BACL</name>
<dbReference type="OrthoDB" id="1395829at2"/>
<feature type="compositionally biased region" description="Basic and acidic residues" evidence="1">
    <location>
        <begin position="488"/>
        <end position="509"/>
    </location>
</feature>
<keyword evidence="2" id="KW-0614">Plasmid</keyword>
<dbReference type="KEGG" id="pmar:B0X71_20745"/>
<keyword evidence="3" id="KW-1185">Reference proteome</keyword>
<feature type="region of interest" description="Disordered" evidence="1">
    <location>
        <begin position="1"/>
        <end position="23"/>
    </location>
</feature>
<reference evidence="2 3" key="1">
    <citation type="submission" date="2017-02" db="EMBL/GenBank/DDBJ databases">
        <title>The complete genomic sequence of a novel cold adapted crude oil-degrading bacterium Planococcus qaidamina Y42.</title>
        <authorList>
            <person name="Yang R."/>
        </authorList>
    </citation>
    <scope>NUCLEOTIDE SEQUENCE [LARGE SCALE GENOMIC DNA]</scope>
    <source>
        <strain evidence="2 3">Y42</strain>
        <plasmid evidence="2 3">unnamed2</plasmid>
    </source>
</reference>
<geneLocation type="plasmid" evidence="2 3">
    <name>unnamed2</name>
</geneLocation>
<protein>
    <submittedName>
        <fullName evidence="2">Uncharacterized protein</fullName>
    </submittedName>
</protein>
<sequence>MTDIKWESAENTENSKSGLNHAGMENFKDDPLFHVPRELTQDTLDAKNTDAEGPVRIVFEELKINKKELEKFEDIIDRFKAIRDTWPDQKTKSHFDRMVIEFQEERDLRVLAVRDYNTIGLSHVIQDNEEQDSGWEALVKSSGYSKKPIGSNGTRGLGKHAPYLASKYSMVFYNTLNISEEIGFQGVAKLATYRMDGKKYRENIYYGNPTDFSPITEKSKIPNHFRRSEIGTDKFIIGFNFDESWKNRFIEVIVENFMWAIFEGKLVVTIAGLEINQENLGEVIASIEVPEEREHSVAFEHYSALTAGIKAEYEFELKGTKEKQKVELYLLKNESFNNSVSMNRSSGMKIFDKTNFRRVPARFSGFFVIRGEKLNELLSETETATHKGWHPDLGKHLDSETLQKNSEINSIIKKIDKWISREIHGLAPKLKKDVIDLRGIENILPQVGDQMDPVTNIDNTSTPEKLKSIKFVSHKFKHKEPLSNISPDKPKKPNKPDKPDKPDNPRTPDRPGASTNPKRQAQISTFRFIKDAKQPNNYKLIIVPSKSGEIDLKIQAKGENGKVSEISIKLFEEIINDQKVEITPVENTIKKLRLDKDTRHIFSVTIYEAATYALEMKTL</sequence>
<feature type="compositionally biased region" description="Polar residues" evidence="1">
    <location>
        <begin position="9"/>
        <end position="18"/>
    </location>
</feature>
<dbReference type="RefSeq" id="WP_077591442.1">
    <property type="nucleotide sequence ID" value="NZ_CP019642.1"/>
</dbReference>
<evidence type="ECO:0000313" key="3">
    <source>
        <dbReference type="Proteomes" id="UP000188184"/>
    </source>
</evidence>
<dbReference type="EMBL" id="CP019642">
    <property type="protein sequence ID" value="AQQ55604.1"/>
    <property type="molecule type" value="Genomic_DNA"/>
</dbReference>
<organism evidence="2 3">
    <name type="scientific">Planococcus lenghuensis</name>
    <dbReference type="NCBI Taxonomy" id="2213202"/>
    <lineage>
        <taxon>Bacteria</taxon>
        <taxon>Bacillati</taxon>
        <taxon>Bacillota</taxon>
        <taxon>Bacilli</taxon>
        <taxon>Bacillales</taxon>
        <taxon>Caryophanaceae</taxon>
        <taxon>Planococcus</taxon>
    </lineage>
</organism>
<gene>
    <name evidence="2" type="ORF">B0X71_20745</name>
</gene>
<dbReference type="Proteomes" id="UP000188184">
    <property type="component" value="Plasmid unnamed2"/>
</dbReference>